<accession>A0ABN7VUK8</accession>
<reference evidence="1 2" key="1">
    <citation type="submission" date="2021-06" db="EMBL/GenBank/DDBJ databases">
        <authorList>
            <person name="Kallberg Y."/>
            <person name="Tangrot J."/>
            <person name="Rosling A."/>
        </authorList>
    </citation>
    <scope>NUCLEOTIDE SEQUENCE [LARGE SCALE GENOMIC DNA]</scope>
    <source>
        <strain evidence="1 2">120-4 pot B 10/14</strain>
    </source>
</reference>
<keyword evidence="2" id="KW-1185">Reference proteome</keyword>
<proteinExistence type="predicted"/>
<protein>
    <submittedName>
        <fullName evidence="1">1823_t:CDS:1</fullName>
    </submittedName>
</protein>
<sequence>MGRAIVVRRSEKDNNINWSLDEINWPEVGRNLYIIYKMNQRTEKCHWPKYDFIKDETDTSDDELDPYLKLYKKGKYHGRIIICANDKALRPDCHHFHNGHPDDQKLLNQRIKVYIIKDIAYEIEIKFSNVGFNTKEEVYYALDKSTPSPRFKKQPTNESGKTLKDFLIELGEFEKNAENIPLEINNAPNYIIGVCNIEKVFKSLPDYFINVLSLTVELDSEVVWEISKDNLFDIKNASIRPKN</sequence>
<organism evidence="1 2">
    <name type="scientific">Gigaspora margarita</name>
    <dbReference type="NCBI Taxonomy" id="4874"/>
    <lineage>
        <taxon>Eukaryota</taxon>
        <taxon>Fungi</taxon>
        <taxon>Fungi incertae sedis</taxon>
        <taxon>Mucoromycota</taxon>
        <taxon>Glomeromycotina</taxon>
        <taxon>Glomeromycetes</taxon>
        <taxon>Diversisporales</taxon>
        <taxon>Gigasporaceae</taxon>
        <taxon>Gigaspora</taxon>
    </lineage>
</organism>
<dbReference type="EMBL" id="CAJVQB010022957">
    <property type="protein sequence ID" value="CAG8800738.1"/>
    <property type="molecule type" value="Genomic_DNA"/>
</dbReference>
<gene>
    <name evidence="1" type="ORF">GMARGA_LOCUS23034</name>
</gene>
<evidence type="ECO:0000313" key="1">
    <source>
        <dbReference type="EMBL" id="CAG8800738.1"/>
    </source>
</evidence>
<comment type="caution">
    <text evidence="1">The sequence shown here is derived from an EMBL/GenBank/DDBJ whole genome shotgun (WGS) entry which is preliminary data.</text>
</comment>
<evidence type="ECO:0000313" key="2">
    <source>
        <dbReference type="Proteomes" id="UP000789901"/>
    </source>
</evidence>
<dbReference type="Proteomes" id="UP000789901">
    <property type="component" value="Unassembled WGS sequence"/>
</dbReference>
<name>A0ABN7VUK8_GIGMA</name>